<dbReference type="AlphaFoldDB" id="A0A9W6HYL2"/>
<gene>
    <name evidence="5" type="ORF">GCM10017600_18530</name>
</gene>
<keyword evidence="6" id="KW-1185">Reference proteome</keyword>
<evidence type="ECO:0000256" key="1">
    <source>
        <dbReference type="ARBA" id="ARBA00023015"/>
    </source>
</evidence>
<evidence type="ECO:0000256" key="2">
    <source>
        <dbReference type="ARBA" id="ARBA00023125"/>
    </source>
</evidence>
<keyword evidence="2" id="KW-0238">DNA-binding</keyword>
<dbReference type="Pfam" id="PF07729">
    <property type="entry name" value="FCD"/>
    <property type="match status" value="1"/>
</dbReference>
<evidence type="ECO:0000259" key="4">
    <source>
        <dbReference type="PROSITE" id="PS50949"/>
    </source>
</evidence>
<reference evidence="5" key="1">
    <citation type="journal article" date="2014" name="Int. J. Syst. Evol. Microbiol.">
        <title>Complete genome sequence of Corynebacterium casei LMG S-19264T (=DSM 44701T), isolated from a smear-ripened cheese.</title>
        <authorList>
            <consortium name="US DOE Joint Genome Institute (JGI-PGF)"/>
            <person name="Walter F."/>
            <person name="Albersmeier A."/>
            <person name="Kalinowski J."/>
            <person name="Ruckert C."/>
        </authorList>
    </citation>
    <scope>NUCLEOTIDE SEQUENCE</scope>
    <source>
        <strain evidence="5">VKM Ac-2007</strain>
    </source>
</reference>
<dbReference type="InterPro" id="IPR036390">
    <property type="entry name" value="WH_DNA-bd_sf"/>
</dbReference>
<dbReference type="SUPFAM" id="SSF46785">
    <property type="entry name" value="Winged helix' DNA-binding domain"/>
    <property type="match status" value="1"/>
</dbReference>
<dbReference type="Gene3D" id="1.20.120.530">
    <property type="entry name" value="GntR ligand-binding domain-like"/>
    <property type="match status" value="1"/>
</dbReference>
<dbReference type="PROSITE" id="PS50949">
    <property type="entry name" value="HTH_GNTR"/>
    <property type="match status" value="1"/>
</dbReference>
<evidence type="ECO:0000313" key="5">
    <source>
        <dbReference type="EMBL" id="GLK08448.1"/>
    </source>
</evidence>
<dbReference type="Pfam" id="PF00392">
    <property type="entry name" value="GntR"/>
    <property type="match status" value="1"/>
</dbReference>
<name>A0A9W6HYL2_9ACTN</name>
<sequence length="234" mass="26061">MTEPSGLRHGPVVPQLESLLRELLREKRWKAGERLPSEVRLAEELGVGRSSVREAIRLLARDGLVDVRHGSGTFVTDLSPVTEEEPDVRRLLRRARLLEAYEVRRALEVEAARLAAQRIRPEDVERLRARLRDRQERSCGEPSAFVDADLEFHRAIVELSGNDVLVGLFTLVRPVLREALIEMVAHETALPDVSCAHADVLEALARGDAEAAIAATVDNLESTMAFIRAEAADR</sequence>
<dbReference type="InterPro" id="IPR000524">
    <property type="entry name" value="Tscrpt_reg_HTH_GntR"/>
</dbReference>
<comment type="caution">
    <text evidence="5">The sequence shown here is derived from an EMBL/GenBank/DDBJ whole genome shotgun (WGS) entry which is preliminary data.</text>
</comment>
<dbReference type="InterPro" id="IPR008920">
    <property type="entry name" value="TF_FadR/GntR_C"/>
</dbReference>
<dbReference type="EMBL" id="BSEV01000002">
    <property type="protein sequence ID" value="GLK08448.1"/>
    <property type="molecule type" value="Genomic_DNA"/>
</dbReference>
<evidence type="ECO:0000256" key="3">
    <source>
        <dbReference type="ARBA" id="ARBA00023163"/>
    </source>
</evidence>
<keyword evidence="3" id="KW-0804">Transcription</keyword>
<dbReference type="Gene3D" id="1.10.10.10">
    <property type="entry name" value="Winged helix-like DNA-binding domain superfamily/Winged helix DNA-binding domain"/>
    <property type="match status" value="1"/>
</dbReference>
<dbReference type="SMART" id="SM00345">
    <property type="entry name" value="HTH_GNTR"/>
    <property type="match status" value="1"/>
</dbReference>
<organism evidence="5 6">
    <name type="scientific">Streptosporangium carneum</name>
    <dbReference type="NCBI Taxonomy" id="47481"/>
    <lineage>
        <taxon>Bacteria</taxon>
        <taxon>Bacillati</taxon>
        <taxon>Actinomycetota</taxon>
        <taxon>Actinomycetes</taxon>
        <taxon>Streptosporangiales</taxon>
        <taxon>Streptosporangiaceae</taxon>
        <taxon>Streptosporangium</taxon>
    </lineage>
</organism>
<dbReference type="RefSeq" id="WP_271216931.1">
    <property type="nucleotide sequence ID" value="NZ_BAAAVD010000044.1"/>
</dbReference>
<dbReference type="Proteomes" id="UP001143474">
    <property type="component" value="Unassembled WGS sequence"/>
</dbReference>
<accession>A0A9W6HYL2</accession>
<dbReference type="GO" id="GO:0003700">
    <property type="term" value="F:DNA-binding transcription factor activity"/>
    <property type="evidence" value="ECO:0007669"/>
    <property type="project" value="InterPro"/>
</dbReference>
<dbReference type="InterPro" id="IPR036388">
    <property type="entry name" value="WH-like_DNA-bd_sf"/>
</dbReference>
<dbReference type="PRINTS" id="PR00035">
    <property type="entry name" value="HTHGNTR"/>
</dbReference>
<dbReference type="PANTHER" id="PTHR43537:SF47">
    <property type="entry name" value="REGULATORY PROTEIN GNTR HTH"/>
    <property type="match status" value="1"/>
</dbReference>
<feature type="domain" description="HTH gntR-type" evidence="4">
    <location>
        <begin position="10"/>
        <end position="78"/>
    </location>
</feature>
<dbReference type="GO" id="GO:0003677">
    <property type="term" value="F:DNA binding"/>
    <property type="evidence" value="ECO:0007669"/>
    <property type="project" value="UniProtKB-KW"/>
</dbReference>
<keyword evidence="1" id="KW-0805">Transcription regulation</keyword>
<reference evidence="5" key="2">
    <citation type="submission" date="2023-01" db="EMBL/GenBank/DDBJ databases">
        <authorList>
            <person name="Sun Q."/>
            <person name="Evtushenko L."/>
        </authorList>
    </citation>
    <scope>NUCLEOTIDE SEQUENCE</scope>
    <source>
        <strain evidence="5">VKM Ac-2007</strain>
    </source>
</reference>
<protein>
    <submittedName>
        <fullName evidence="5">GntR family transcriptional regulator</fullName>
    </submittedName>
</protein>
<evidence type="ECO:0000313" key="6">
    <source>
        <dbReference type="Proteomes" id="UP001143474"/>
    </source>
</evidence>
<dbReference type="SMART" id="SM00895">
    <property type="entry name" value="FCD"/>
    <property type="match status" value="1"/>
</dbReference>
<dbReference type="CDD" id="cd07377">
    <property type="entry name" value="WHTH_GntR"/>
    <property type="match status" value="1"/>
</dbReference>
<proteinExistence type="predicted"/>
<dbReference type="SUPFAM" id="SSF48008">
    <property type="entry name" value="GntR ligand-binding domain-like"/>
    <property type="match status" value="1"/>
</dbReference>
<dbReference type="InterPro" id="IPR011711">
    <property type="entry name" value="GntR_C"/>
</dbReference>
<dbReference type="PANTHER" id="PTHR43537">
    <property type="entry name" value="TRANSCRIPTIONAL REGULATOR, GNTR FAMILY"/>
    <property type="match status" value="1"/>
</dbReference>